<keyword evidence="2" id="KW-1185">Reference proteome</keyword>
<dbReference type="Proteomes" id="UP001529085">
    <property type="component" value="Unassembled WGS sequence"/>
</dbReference>
<protein>
    <recommendedName>
        <fullName evidence="3">N-acetyltransferase domain-containing protein</fullName>
    </recommendedName>
</protein>
<sequence>MRKLVGIYKQYGLGVIPRILKSVIRRFGVLRETLLYFEKDLNSEDIEKRLSKYNYSDVKVLSFNEFDNCDYLDENKKALYKKRLESGDYTVFGVFKDQQLVYYSWISFKHLGLPFGFNTDVSLSKDEALLEDSFCHPNYRGNGYHAKVNVLRLKTILQRGKKKAVVQVLNGNTPAIKVQQKSGFKLKKKLILTKIGSKTNIKTVSVND</sequence>
<comment type="caution">
    <text evidence="1">The sequence shown here is derived from an EMBL/GenBank/DDBJ whole genome shotgun (WGS) entry which is preliminary data.</text>
</comment>
<gene>
    <name evidence="1" type="ORF">P7122_02720</name>
</gene>
<dbReference type="RefSeq" id="WP_278004235.1">
    <property type="nucleotide sequence ID" value="NZ_JARSBN010000001.1"/>
</dbReference>
<evidence type="ECO:0000313" key="1">
    <source>
        <dbReference type="EMBL" id="MDG4714771.1"/>
    </source>
</evidence>
<reference evidence="1 2" key="1">
    <citation type="submission" date="2023-03" db="EMBL/GenBank/DDBJ databases">
        <title>Strain YYF002 represents a novel species in the genus Winogradskyella isolated from seawater.</title>
        <authorList>
            <person name="Fu Z.-Y."/>
        </authorList>
    </citation>
    <scope>NUCLEOTIDE SEQUENCE [LARGE SCALE GENOMIC DNA]</scope>
    <source>
        <strain evidence="1 2">YYF002</strain>
    </source>
</reference>
<dbReference type="Gene3D" id="3.40.630.30">
    <property type="match status" value="1"/>
</dbReference>
<name>A0ABT6FYB2_9FLAO</name>
<proteinExistence type="predicted"/>
<evidence type="ECO:0000313" key="2">
    <source>
        <dbReference type="Proteomes" id="UP001529085"/>
    </source>
</evidence>
<dbReference type="SUPFAM" id="SSF55729">
    <property type="entry name" value="Acyl-CoA N-acyltransferases (Nat)"/>
    <property type="match status" value="1"/>
</dbReference>
<dbReference type="InterPro" id="IPR016181">
    <property type="entry name" value="Acyl_CoA_acyltransferase"/>
</dbReference>
<organism evidence="1 2">
    <name type="scientific">Winogradskyella marincola</name>
    <dbReference type="NCBI Taxonomy" id="3037795"/>
    <lineage>
        <taxon>Bacteria</taxon>
        <taxon>Pseudomonadati</taxon>
        <taxon>Bacteroidota</taxon>
        <taxon>Flavobacteriia</taxon>
        <taxon>Flavobacteriales</taxon>
        <taxon>Flavobacteriaceae</taxon>
        <taxon>Winogradskyella</taxon>
    </lineage>
</organism>
<accession>A0ABT6FYB2</accession>
<dbReference type="EMBL" id="JARSBN010000001">
    <property type="protein sequence ID" value="MDG4714771.1"/>
    <property type="molecule type" value="Genomic_DNA"/>
</dbReference>
<evidence type="ECO:0008006" key="3">
    <source>
        <dbReference type="Google" id="ProtNLM"/>
    </source>
</evidence>